<dbReference type="InterPro" id="IPR001841">
    <property type="entry name" value="Znf_RING"/>
</dbReference>
<accession>A0A8J5RQP8</accession>
<reference evidence="7" key="1">
    <citation type="journal article" date="2021" name="bioRxiv">
        <title>Whole Genome Assembly and Annotation of Northern Wild Rice, Zizania palustris L., Supports a Whole Genome Duplication in the Zizania Genus.</title>
        <authorList>
            <person name="Haas M."/>
            <person name="Kono T."/>
            <person name="Macchietto M."/>
            <person name="Millas R."/>
            <person name="McGilp L."/>
            <person name="Shao M."/>
            <person name="Duquette J."/>
            <person name="Hirsch C.N."/>
            <person name="Kimball J."/>
        </authorList>
    </citation>
    <scope>NUCLEOTIDE SEQUENCE</scope>
    <source>
        <tissue evidence="7">Fresh leaf tissue</tissue>
    </source>
</reference>
<evidence type="ECO:0000313" key="7">
    <source>
        <dbReference type="EMBL" id="KAG8049733.1"/>
    </source>
</evidence>
<dbReference type="GO" id="GO:0033768">
    <property type="term" value="C:SUMO-targeted ubiquitin ligase complex"/>
    <property type="evidence" value="ECO:0007669"/>
    <property type="project" value="TreeGrafter"/>
</dbReference>
<evidence type="ECO:0000256" key="5">
    <source>
        <dbReference type="SAM" id="MobiDB-lite"/>
    </source>
</evidence>
<dbReference type="GO" id="GO:0032183">
    <property type="term" value="F:SUMO binding"/>
    <property type="evidence" value="ECO:0007669"/>
    <property type="project" value="TreeGrafter"/>
</dbReference>
<dbReference type="InterPro" id="IPR017907">
    <property type="entry name" value="Znf_RING_CS"/>
</dbReference>
<keyword evidence="3" id="KW-0862">Zinc</keyword>
<dbReference type="GO" id="GO:0006511">
    <property type="term" value="P:ubiquitin-dependent protein catabolic process"/>
    <property type="evidence" value="ECO:0007669"/>
    <property type="project" value="TreeGrafter"/>
</dbReference>
<evidence type="ECO:0000256" key="3">
    <source>
        <dbReference type="ARBA" id="ARBA00022833"/>
    </source>
</evidence>
<feature type="domain" description="RING-type" evidence="6">
    <location>
        <begin position="269"/>
        <end position="307"/>
    </location>
</feature>
<sequence>MPRQLAVVKAREPTGASKLTVVRAGEREEARERQLITAAGGREGVMEIGGPTCRCLSHVALSGRWDPDGGERGLKQPSPSSSPPLLPFKSTRPLGRWVESEIAAASSSSGGARVDSTVEVSTRTKVSMSIVSGPRCAQRRQSQDGSADKVVVNLDVTPPVVVSRRGAPISTGARTSPIDVEALDDEVQTVSVWQVPSQRRNRRTRRQPVAVVDLEVDASQQGNKRQRVTPVIHCLSPEREEGSSLQPNNAVKTTKEPAKVVPKEPVFSCPVCWSKLEEPSTTTCGHIFCTKCIKQAIQIQKKCPTCRKSLRANNFHRIYLPSYDS</sequence>
<reference evidence="7" key="2">
    <citation type="submission" date="2021-02" db="EMBL/GenBank/DDBJ databases">
        <authorList>
            <person name="Kimball J.A."/>
            <person name="Haas M.W."/>
            <person name="Macchietto M."/>
            <person name="Kono T."/>
            <person name="Duquette J."/>
            <person name="Shao M."/>
        </authorList>
    </citation>
    <scope>NUCLEOTIDE SEQUENCE</scope>
    <source>
        <tissue evidence="7">Fresh leaf tissue</tissue>
    </source>
</reference>
<keyword evidence="2 4" id="KW-0863">Zinc-finger</keyword>
<dbReference type="OrthoDB" id="6105938at2759"/>
<feature type="compositionally biased region" description="Polar residues" evidence="5">
    <location>
        <begin position="243"/>
        <end position="252"/>
    </location>
</feature>
<dbReference type="PANTHER" id="PTHR47094:SF20">
    <property type="entry name" value="OS09G0504700 PROTEIN"/>
    <property type="match status" value="1"/>
</dbReference>
<evidence type="ECO:0000313" key="8">
    <source>
        <dbReference type="Proteomes" id="UP000729402"/>
    </source>
</evidence>
<gene>
    <name evidence="7" type="ORF">GUJ93_ZPchr0009g1227</name>
</gene>
<feature type="region of interest" description="Disordered" evidence="5">
    <location>
        <begin position="238"/>
        <end position="257"/>
    </location>
</feature>
<dbReference type="PROSITE" id="PS50089">
    <property type="entry name" value="ZF_RING_2"/>
    <property type="match status" value="1"/>
</dbReference>
<evidence type="ECO:0000259" key="6">
    <source>
        <dbReference type="PROSITE" id="PS50089"/>
    </source>
</evidence>
<keyword evidence="8" id="KW-1185">Reference proteome</keyword>
<dbReference type="Pfam" id="PF13923">
    <property type="entry name" value="zf-C3HC4_2"/>
    <property type="match status" value="1"/>
</dbReference>
<dbReference type="PROSITE" id="PS00518">
    <property type="entry name" value="ZF_RING_1"/>
    <property type="match status" value="1"/>
</dbReference>
<name>A0A8J5RQP8_ZIZPA</name>
<feature type="region of interest" description="Disordered" evidence="5">
    <location>
        <begin position="66"/>
        <end position="87"/>
    </location>
</feature>
<dbReference type="GO" id="GO:0061630">
    <property type="term" value="F:ubiquitin protein ligase activity"/>
    <property type="evidence" value="ECO:0007669"/>
    <property type="project" value="InterPro"/>
</dbReference>
<keyword evidence="1" id="KW-0479">Metal-binding</keyword>
<organism evidence="7 8">
    <name type="scientific">Zizania palustris</name>
    <name type="common">Northern wild rice</name>
    <dbReference type="NCBI Taxonomy" id="103762"/>
    <lineage>
        <taxon>Eukaryota</taxon>
        <taxon>Viridiplantae</taxon>
        <taxon>Streptophyta</taxon>
        <taxon>Embryophyta</taxon>
        <taxon>Tracheophyta</taxon>
        <taxon>Spermatophyta</taxon>
        <taxon>Magnoliopsida</taxon>
        <taxon>Liliopsida</taxon>
        <taxon>Poales</taxon>
        <taxon>Poaceae</taxon>
        <taxon>BOP clade</taxon>
        <taxon>Oryzoideae</taxon>
        <taxon>Oryzeae</taxon>
        <taxon>Zizaniinae</taxon>
        <taxon>Zizania</taxon>
    </lineage>
</organism>
<dbReference type="GO" id="GO:0008270">
    <property type="term" value="F:zinc ion binding"/>
    <property type="evidence" value="ECO:0007669"/>
    <property type="project" value="UniProtKB-KW"/>
</dbReference>
<dbReference type="Proteomes" id="UP000729402">
    <property type="component" value="Unassembled WGS sequence"/>
</dbReference>
<dbReference type="GO" id="GO:0140082">
    <property type="term" value="F:SUMO-ubiquitin ligase activity"/>
    <property type="evidence" value="ECO:0007669"/>
    <property type="project" value="TreeGrafter"/>
</dbReference>
<dbReference type="InterPro" id="IPR049627">
    <property type="entry name" value="SLX8"/>
</dbReference>
<evidence type="ECO:0000256" key="2">
    <source>
        <dbReference type="ARBA" id="ARBA00022771"/>
    </source>
</evidence>
<comment type="caution">
    <text evidence="7">The sequence shown here is derived from an EMBL/GenBank/DDBJ whole genome shotgun (WGS) entry which is preliminary data.</text>
</comment>
<dbReference type="EMBL" id="JAAALK010000289">
    <property type="protein sequence ID" value="KAG8049733.1"/>
    <property type="molecule type" value="Genomic_DNA"/>
</dbReference>
<dbReference type="PANTHER" id="PTHR47094">
    <property type="entry name" value="ELFLESS, ISOFORM B"/>
    <property type="match status" value="1"/>
</dbReference>
<evidence type="ECO:0000256" key="1">
    <source>
        <dbReference type="ARBA" id="ARBA00022723"/>
    </source>
</evidence>
<dbReference type="AlphaFoldDB" id="A0A8J5RQP8"/>
<evidence type="ECO:0000256" key="4">
    <source>
        <dbReference type="PROSITE-ProRule" id="PRU00175"/>
    </source>
</evidence>
<protein>
    <recommendedName>
        <fullName evidence="6">RING-type domain-containing protein</fullName>
    </recommendedName>
</protein>
<dbReference type="SMART" id="SM00184">
    <property type="entry name" value="RING"/>
    <property type="match status" value="1"/>
</dbReference>
<proteinExistence type="predicted"/>